<gene>
    <name evidence="2" type="ORF">WR43_12265</name>
</gene>
<evidence type="ECO:0000313" key="3">
    <source>
        <dbReference type="Proteomes" id="UP000034416"/>
    </source>
</evidence>
<dbReference type="STRING" id="342002.BST15_12255"/>
<evidence type="ECO:0000313" key="2">
    <source>
        <dbReference type="EMBL" id="KKB98900.1"/>
    </source>
</evidence>
<proteinExistence type="predicted"/>
<dbReference type="Proteomes" id="UP000034416">
    <property type="component" value="Unassembled WGS sequence"/>
</dbReference>
<dbReference type="InterPro" id="IPR021139">
    <property type="entry name" value="NYN"/>
</dbReference>
<sequence length="217" mass="23728">MWRSGVWAVAAVAETLAVYVDGFNLYHGLHQATARKHLWLDLGALAQSLRPQSVLTKVMYFTAPVLNDTAGLSNQQDYLAALVAQNPGLIEVVQGRYQSKTKNCGRCGNSWTAYEEKETDVNIAVNLVADAANKLTNAALIISADSDLAPGVRLARQLNPALFVAAAFPPRRVSNELMTLMPASFHIGMRKIRSSQLPATVVDAATGKQWRRPAKWR</sequence>
<protein>
    <recommendedName>
        <fullName evidence="1">NYN domain-containing protein</fullName>
    </recommendedName>
</protein>
<accession>A0A0F5MVV7</accession>
<name>A0A0F5MVV7_9MYCO</name>
<dbReference type="PATRIC" id="fig|342002.3.peg.887"/>
<dbReference type="GO" id="GO:0004540">
    <property type="term" value="F:RNA nuclease activity"/>
    <property type="evidence" value="ECO:0007669"/>
    <property type="project" value="InterPro"/>
</dbReference>
<dbReference type="CDD" id="cd18722">
    <property type="entry name" value="PIN_NicB-like"/>
    <property type="match status" value="1"/>
</dbReference>
<dbReference type="Gene3D" id="3.40.50.1010">
    <property type="entry name" value="5'-nuclease"/>
    <property type="match status" value="1"/>
</dbReference>
<reference evidence="3" key="1">
    <citation type="submission" date="2015-04" db="EMBL/GenBank/DDBJ databases">
        <title>Genome sequence of Mycobacterium arupense GUC1.</title>
        <authorList>
            <person name="Greninger A.L."/>
            <person name="Cunningham G."/>
            <person name="Chiu C.Y."/>
            <person name="Miller S."/>
        </authorList>
    </citation>
    <scope>NUCLEOTIDE SEQUENCE [LARGE SCALE GENOMIC DNA]</scope>
    <source>
        <strain evidence="3">GUC1</strain>
    </source>
</reference>
<evidence type="ECO:0000259" key="1">
    <source>
        <dbReference type="Pfam" id="PF01936"/>
    </source>
</evidence>
<dbReference type="Pfam" id="PF01936">
    <property type="entry name" value="NYN"/>
    <property type="match status" value="1"/>
</dbReference>
<comment type="caution">
    <text evidence="2">The sequence shown here is derived from an EMBL/GenBank/DDBJ whole genome shotgun (WGS) entry which is preliminary data.</text>
</comment>
<organism evidence="2 3">
    <name type="scientific">Mycolicibacter arupensis</name>
    <dbReference type="NCBI Taxonomy" id="342002"/>
    <lineage>
        <taxon>Bacteria</taxon>
        <taxon>Bacillati</taxon>
        <taxon>Actinomycetota</taxon>
        <taxon>Actinomycetes</taxon>
        <taxon>Mycobacteriales</taxon>
        <taxon>Mycobacteriaceae</taxon>
        <taxon>Mycolicibacter</taxon>
    </lineage>
</organism>
<feature type="domain" description="NYN" evidence="1">
    <location>
        <begin position="16"/>
        <end position="175"/>
    </location>
</feature>
<dbReference type="EMBL" id="LASW01000052">
    <property type="protein sequence ID" value="KKB98900.1"/>
    <property type="molecule type" value="Genomic_DNA"/>
</dbReference>
<dbReference type="AlphaFoldDB" id="A0A0F5MVV7"/>